<keyword evidence="4" id="KW-0813">Transport</keyword>
<dbReference type="InterPro" id="IPR023298">
    <property type="entry name" value="ATPase_P-typ_TM_dom_sf"/>
</dbReference>
<dbReference type="NCBIfam" id="TIGR01525">
    <property type="entry name" value="ATPase-IB_hvy"/>
    <property type="match status" value="1"/>
</dbReference>
<dbReference type="GO" id="GO:0055070">
    <property type="term" value="P:copper ion homeostasis"/>
    <property type="evidence" value="ECO:0007669"/>
    <property type="project" value="TreeGrafter"/>
</dbReference>
<dbReference type="Gene3D" id="3.40.50.1000">
    <property type="entry name" value="HAD superfamily/HAD-like"/>
    <property type="match status" value="1"/>
</dbReference>
<dbReference type="InterPro" id="IPR008250">
    <property type="entry name" value="ATPase_P-typ_transduc_dom_A_sf"/>
</dbReference>
<dbReference type="GO" id="GO:0005507">
    <property type="term" value="F:copper ion binding"/>
    <property type="evidence" value="ECO:0007669"/>
    <property type="project" value="TreeGrafter"/>
</dbReference>
<evidence type="ECO:0000259" key="18">
    <source>
        <dbReference type="PROSITE" id="PS50846"/>
    </source>
</evidence>
<dbReference type="InterPro" id="IPR017969">
    <property type="entry name" value="Heavy-metal-associated_CS"/>
</dbReference>
<dbReference type="EMBL" id="FOHA01000024">
    <property type="protein sequence ID" value="SES06019.1"/>
    <property type="molecule type" value="Genomic_DNA"/>
</dbReference>
<evidence type="ECO:0000256" key="16">
    <source>
        <dbReference type="ARBA" id="ARBA00049289"/>
    </source>
</evidence>
<dbReference type="InterPro" id="IPR001757">
    <property type="entry name" value="P_typ_ATPase"/>
</dbReference>
<keyword evidence="13" id="KW-0186">Copper</keyword>
<dbReference type="Pfam" id="PF00122">
    <property type="entry name" value="E1-E2_ATPase"/>
    <property type="match status" value="1"/>
</dbReference>
<keyword evidence="7 17" id="KW-0479">Metal-binding</keyword>
<evidence type="ECO:0000256" key="12">
    <source>
        <dbReference type="ARBA" id="ARBA00022989"/>
    </source>
</evidence>
<dbReference type="FunFam" id="3.30.70.100:FF:000005">
    <property type="entry name" value="Copper-exporting P-type ATPase A"/>
    <property type="match status" value="1"/>
</dbReference>
<dbReference type="InterPro" id="IPR036163">
    <property type="entry name" value="HMA_dom_sf"/>
</dbReference>
<dbReference type="InterPro" id="IPR023214">
    <property type="entry name" value="HAD_sf"/>
</dbReference>
<dbReference type="PROSITE" id="PS00154">
    <property type="entry name" value="ATPASE_E1_E2"/>
    <property type="match status" value="1"/>
</dbReference>
<dbReference type="GO" id="GO:0005886">
    <property type="term" value="C:plasma membrane"/>
    <property type="evidence" value="ECO:0007669"/>
    <property type="project" value="UniProtKB-SubCell"/>
</dbReference>
<dbReference type="GO" id="GO:0016887">
    <property type="term" value="F:ATP hydrolysis activity"/>
    <property type="evidence" value="ECO:0007669"/>
    <property type="project" value="InterPro"/>
</dbReference>
<dbReference type="STRING" id="142588.SAMN04488559_12418"/>
<dbReference type="SFLD" id="SFLDF00027">
    <property type="entry name" value="p-type_atpase"/>
    <property type="match status" value="1"/>
</dbReference>
<keyword evidence="9" id="KW-0187">Copper transport</keyword>
<gene>
    <name evidence="19" type="ORF">SAMN04488559_12418</name>
</gene>
<evidence type="ECO:0000256" key="2">
    <source>
        <dbReference type="ARBA" id="ARBA00006024"/>
    </source>
</evidence>
<dbReference type="PRINTS" id="PR00943">
    <property type="entry name" value="CUATPASE"/>
</dbReference>
<sequence>METNQFTLTGMTCANCAAAIEKELNKQPGVDKAVVNLATEKATVTFEQTEATVDSLIQSVKAIGYGAILYDESHQEAAKEAKIKEINTLKYQLIFASILAAPMVIAMFFDLAGFHSQPIVAFFHQPIVQLILTTPVQFVIGARFYKNAYKAIKAGSPNMDVLVAMGTTAAYLLSVYNGFISQTSHALYFESSAVIIALILLGKYMEHGAKGKTSDAIKKLMALQAKTARVMRDGQEQDVPIESVIAGDIVRIRPGEQVPVDGVILTGQSSFDESMVTGESLPVEKREGDALVGGTLNASGAVTMEAKRVGSETALAQIIRMVEEAQGTKAPIQQIADRISAIFVPIVLVIALFTFLITGWLTGSWETAIIHAVAVLVIACPCALGLATPTAIMVGTGLGAKNGILIKGGEYLEKTATITAVILDKTGTITKGKPEVTDVFTVPNTDYSETNLLEIATAMEQNSEHPLGVAIYKHGMAQQVTLPEVVNFKAAVGSGIEGEINGMKVKIGSRRLMDEEQIDYTPIETRLQSLEETGKTAMLVAIDGALIGGIAVADQVKETSLKGIQRLQAEGIAVYMLTGDNQATAYAIGATVGLTKDQIFAEVLPADKSSYVKKLQSERKVVAMVGDGINDAPALAQADIGMAMGTGSDIAMETADITLMNGNLNLVGESIVLSRKTMRKIKQNLFWAFIYNMVGIPFAAFGLLNPIIAGGAMAFSSVSVLLNSLSLNRATLKK</sequence>
<dbReference type="RefSeq" id="WP_092653934.1">
    <property type="nucleotide sequence ID" value="NZ_FOHA01000024.1"/>
</dbReference>
<evidence type="ECO:0000256" key="9">
    <source>
        <dbReference type="ARBA" id="ARBA00022796"/>
    </source>
</evidence>
<evidence type="ECO:0000256" key="5">
    <source>
        <dbReference type="ARBA" id="ARBA00022475"/>
    </source>
</evidence>
<dbReference type="Proteomes" id="UP000198948">
    <property type="component" value="Unassembled WGS sequence"/>
</dbReference>
<feature type="transmembrane region" description="Helical" evidence="17">
    <location>
        <begin position="684"/>
        <end position="701"/>
    </location>
</feature>
<dbReference type="InterPro" id="IPR027256">
    <property type="entry name" value="P-typ_ATPase_IB"/>
</dbReference>
<evidence type="ECO:0000256" key="8">
    <source>
        <dbReference type="ARBA" id="ARBA00022741"/>
    </source>
</evidence>
<keyword evidence="6 17" id="KW-0812">Transmembrane</keyword>
<dbReference type="InterPro" id="IPR036412">
    <property type="entry name" value="HAD-like_sf"/>
</dbReference>
<feature type="transmembrane region" description="Helical" evidence="17">
    <location>
        <begin position="161"/>
        <end position="180"/>
    </location>
</feature>
<dbReference type="Gene3D" id="2.70.150.10">
    <property type="entry name" value="Calcium-transporting ATPase, cytoplasmic transduction domain A"/>
    <property type="match status" value="1"/>
</dbReference>
<dbReference type="Pfam" id="PF00702">
    <property type="entry name" value="Hydrolase"/>
    <property type="match status" value="1"/>
</dbReference>
<dbReference type="InterPro" id="IPR023299">
    <property type="entry name" value="ATPase_P-typ_cyto_dom_N"/>
</dbReference>
<organism evidence="19 20">
    <name type="scientific">Isobaculum melis</name>
    <dbReference type="NCBI Taxonomy" id="142588"/>
    <lineage>
        <taxon>Bacteria</taxon>
        <taxon>Bacillati</taxon>
        <taxon>Bacillota</taxon>
        <taxon>Bacilli</taxon>
        <taxon>Lactobacillales</taxon>
        <taxon>Carnobacteriaceae</taxon>
        <taxon>Isobaculum</taxon>
    </lineage>
</organism>
<comment type="similarity">
    <text evidence="2 17">Belongs to the cation transport ATPase (P-type) (TC 3.A.3) family. Type IB subfamily.</text>
</comment>
<keyword evidence="5 17" id="KW-1003">Cell membrane</keyword>
<keyword evidence="10 17" id="KW-0067">ATP-binding</keyword>
<dbReference type="Pfam" id="PF00403">
    <property type="entry name" value="HMA"/>
    <property type="match status" value="1"/>
</dbReference>
<dbReference type="PANTHER" id="PTHR43520:SF8">
    <property type="entry name" value="P-TYPE CU(+) TRANSPORTER"/>
    <property type="match status" value="1"/>
</dbReference>
<dbReference type="Gene3D" id="3.40.1110.10">
    <property type="entry name" value="Calcium-transporting ATPase, cytoplasmic domain N"/>
    <property type="match status" value="1"/>
</dbReference>
<reference evidence="19 20" key="1">
    <citation type="submission" date="2016-10" db="EMBL/GenBank/DDBJ databases">
        <authorList>
            <person name="de Groot N.N."/>
        </authorList>
    </citation>
    <scope>NUCLEOTIDE SEQUENCE [LARGE SCALE GENOMIC DNA]</scope>
    <source>
        <strain evidence="19 20">DSM 13760</strain>
    </source>
</reference>
<evidence type="ECO:0000313" key="20">
    <source>
        <dbReference type="Proteomes" id="UP000198948"/>
    </source>
</evidence>
<dbReference type="SUPFAM" id="SSF81653">
    <property type="entry name" value="Calcium ATPase, transduction domain A"/>
    <property type="match status" value="1"/>
</dbReference>
<evidence type="ECO:0000256" key="6">
    <source>
        <dbReference type="ARBA" id="ARBA00022692"/>
    </source>
</evidence>
<evidence type="ECO:0000256" key="10">
    <source>
        <dbReference type="ARBA" id="ARBA00022840"/>
    </source>
</evidence>
<comment type="subcellular location">
    <subcellularLocation>
        <location evidence="1">Cell membrane</location>
        <topology evidence="1">Multi-pass membrane protein</topology>
    </subcellularLocation>
</comment>
<dbReference type="GO" id="GO:0140581">
    <property type="term" value="F:P-type monovalent copper transporter activity"/>
    <property type="evidence" value="ECO:0007669"/>
    <property type="project" value="UniProtKB-EC"/>
</dbReference>
<dbReference type="InterPro" id="IPR044492">
    <property type="entry name" value="P_typ_ATPase_HD_dom"/>
</dbReference>
<evidence type="ECO:0000256" key="7">
    <source>
        <dbReference type="ARBA" id="ARBA00022723"/>
    </source>
</evidence>
<accession>A0A1H9U9I8</accession>
<dbReference type="NCBIfam" id="TIGR01494">
    <property type="entry name" value="ATPase_P-type"/>
    <property type="match status" value="1"/>
</dbReference>
<protein>
    <recommendedName>
        <fullName evidence="3">P-type Cu(+) transporter</fullName>
        <ecNumber evidence="3">7.2.2.8</ecNumber>
    </recommendedName>
</protein>
<name>A0A1H9U9I8_9LACT</name>
<dbReference type="SUPFAM" id="SSF81665">
    <property type="entry name" value="Calcium ATPase, transmembrane domain M"/>
    <property type="match status" value="1"/>
</dbReference>
<keyword evidence="14" id="KW-0406">Ion transport</keyword>
<feature type="domain" description="HMA" evidence="18">
    <location>
        <begin position="2"/>
        <end position="68"/>
    </location>
</feature>
<dbReference type="FunFam" id="2.70.150.10:FF:000020">
    <property type="entry name" value="Copper-exporting P-type ATPase A"/>
    <property type="match status" value="1"/>
</dbReference>
<keyword evidence="8 17" id="KW-0547">Nucleotide-binding</keyword>
<keyword evidence="12 17" id="KW-1133">Transmembrane helix</keyword>
<dbReference type="CDD" id="cd00371">
    <property type="entry name" value="HMA"/>
    <property type="match status" value="1"/>
</dbReference>
<dbReference type="SFLD" id="SFLDS00003">
    <property type="entry name" value="Haloacid_Dehalogenase"/>
    <property type="match status" value="1"/>
</dbReference>
<evidence type="ECO:0000256" key="1">
    <source>
        <dbReference type="ARBA" id="ARBA00004651"/>
    </source>
</evidence>
<feature type="transmembrane region" description="Helical" evidence="17">
    <location>
        <begin position="368"/>
        <end position="387"/>
    </location>
</feature>
<dbReference type="OrthoDB" id="9813266at2"/>
<evidence type="ECO:0000256" key="13">
    <source>
        <dbReference type="ARBA" id="ARBA00023008"/>
    </source>
</evidence>
<dbReference type="GO" id="GO:0005524">
    <property type="term" value="F:ATP binding"/>
    <property type="evidence" value="ECO:0007669"/>
    <property type="project" value="UniProtKB-UniRule"/>
</dbReference>
<dbReference type="InterPro" id="IPR059000">
    <property type="entry name" value="ATPase_P-type_domA"/>
</dbReference>
<dbReference type="PRINTS" id="PR00942">
    <property type="entry name" value="CUATPASEI"/>
</dbReference>
<comment type="catalytic activity">
    <reaction evidence="16">
        <text>Cu(+)(in) + ATP + H2O = Cu(+)(out) + ADP + phosphate + H(+)</text>
        <dbReference type="Rhea" id="RHEA:25792"/>
        <dbReference type="ChEBI" id="CHEBI:15377"/>
        <dbReference type="ChEBI" id="CHEBI:15378"/>
        <dbReference type="ChEBI" id="CHEBI:30616"/>
        <dbReference type="ChEBI" id="CHEBI:43474"/>
        <dbReference type="ChEBI" id="CHEBI:49552"/>
        <dbReference type="ChEBI" id="CHEBI:456216"/>
        <dbReference type="EC" id="7.2.2.8"/>
    </reaction>
</comment>
<keyword evidence="15 17" id="KW-0472">Membrane</keyword>
<feature type="transmembrane region" description="Helical" evidence="17">
    <location>
        <begin position="186"/>
        <end position="204"/>
    </location>
</feature>
<dbReference type="InterPro" id="IPR018303">
    <property type="entry name" value="ATPase_P-typ_P_site"/>
</dbReference>
<dbReference type="SUPFAM" id="SSF56784">
    <property type="entry name" value="HAD-like"/>
    <property type="match status" value="1"/>
</dbReference>
<evidence type="ECO:0000313" key="19">
    <source>
        <dbReference type="EMBL" id="SES06019.1"/>
    </source>
</evidence>
<evidence type="ECO:0000256" key="11">
    <source>
        <dbReference type="ARBA" id="ARBA00022967"/>
    </source>
</evidence>
<dbReference type="PRINTS" id="PR00119">
    <property type="entry name" value="CATATPASE"/>
</dbReference>
<dbReference type="Gene3D" id="3.30.70.100">
    <property type="match status" value="1"/>
</dbReference>
<dbReference type="PROSITE" id="PS50846">
    <property type="entry name" value="HMA_2"/>
    <property type="match status" value="1"/>
</dbReference>
<evidence type="ECO:0000256" key="15">
    <source>
        <dbReference type="ARBA" id="ARBA00023136"/>
    </source>
</evidence>
<dbReference type="CDD" id="cd02094">
    <property type="entry name" value="P-type_ATPase_Cu-like"/>
    <property type="match status" value="1"/>
</dbReference>
<evidence type="ECO:0000256" key="3">
    <source>
        <dbReference type="ARBA" id="ARBA00012517"/>
    </source>
</evidence>
<dbReference type="SUPFAM" id="SSF55008">
    <property type="entry name" value="HMA, heavy metal-associated domain"/>
    <property type="match status" value="1"/>
</dbReference>
<keyword evidence="20" id="KW-1185">Reference proteome</keyword>
<keyword evidence="11" id="KW-1278">Translocase</keyword>
<proteinExistence type="inferred from homology"/>
<evidence type="ECO:0000256" key="4">
    <source>
        <dbReference type="ARBA" id="ARBA00022448"/>
    </source>
</evidence>
<feature type="transmembrane region" description="Helical" evidence="17">
    <location>
        <begin position="89"/>
        <end position="109"/>
    </location>
</feature>
<dbReference type="GO" id="GO:0043682">
    <property type="term" value="F:P-type divalent copper transporter activity"/>
    <property type="evidence" value="ECO:0007669"/>
    <property type="project" value="TreeGrafter"/>
</dbReference>
<evidence type="ECO:0000256" key="14">
    <source>
        <dbReference type="ARBA" id="ARBA00023065"/>
    </source>
</evidence>
<feature type="transmembrane region" description="Helical" evidence="17">
    <location>
        <begin position="121"/>
        <end position="140"/>
    </location>
</feature>
<dbReference type="PROSITE" id="PS01229">
    <property type="entry name" value="COF_2"/>
    <property type="match status" value="1"/>
</dbReference>
<evidence type="ECO:0000256" key="17">
    <source>
        <dbReference type="RuleBase" id="RU362081"/>
    </source>
</evidence>
<feature type="transmembrane region" description="Helical" evidence="17">
    <location>
        <begin position="707"/>
        <end position="727"/>
    </location>
</feature>
<feature type="transmembrane region" description="Helical" evidence="17">
    <location>
        <begin position="339"/>
        <end position="362"/>
    </location>
</feature>
<dbReference type="SFLD" id="SFLDG00002">
    <property type="entry name" value="C1.7:_P-type_atpase_like"/>
    <property type="match status" value="1"/>
</dbReference>
<dbReference type="PANTHER" id="PTHR43520">
    <property type="entry name" value="ATP7, ISOFORM B"/>
    <property type="match status" value="1"/>
</dbReference>
<dbReference type="PROSITE" id="PS01047">
    <property type="entry name" value="HMA_1"/>
    <property type="match status" value="1"/>
</dbReference>
<dbReference type="InterPro" id="IPR006121">
    <property type="entry name" value="HMA_dom"/>
</dbReference>
<dbReference type="AlphaFoldDB" id="A0A1H9U9I8"/>
<dbReference type="EC" id="7.2.2.8" evidence="3"/>
<dbReference type="NCBIfam" id="TIGR01511">
    <property type="entry name" value="ATPase-IB1_Cu"/>
    <property type="match status" value="1"/>
</dbReference>